<protein>
    <submittedName>
        <fullName evidence="3">Uncharacterized protein DUF4350</fullName>
    </submittedName>
</protein>
<dbReference type="AlphaFoldDB" id="A0A420DGP1"/>
<accession>A0A420DGP1</accession>
<evidence type="ECO:0000313" key="3">
    <source>
        <dbReference type="EMBL" id="RKE92247.1"/>
    </source>
</evidence>
<dbReference type="InterPro" id="IPR025646">
    <property type="entry name" value="DUF4350"/>
</dbReference>
<gene>
    <name evidence="3" type="ORF">BXY80_2165</name>
</gene>
<dbReference type="RefSeq" id="WP_120201777.1">
    <property type="nucleotide sequence ID" value="NZ_RAQJ01000004.1"/>
</dbReference>
<feature type="domain" description="DUF4350" evidence="2">
    <location>
        <begin position="40"/>
        <end position="234"/>
    </location>
</feature>
<feature type="transmembrane region" description="Helical" evidence="1">
    <location>
        <begin position="271"/>
        <end position="286"/>
    </location>
</feature>
<keyword evidence="1" id="KW-1133">Transmembrane helix</keyword>
<proteinExistence type="predicted"/>
<name>A0A420DGP1_9FLAO</name>
<evidence type="ECO:0000313" key="4">
    <source>
        <dbReference type="Proteomes" id="UP000284892"/>
    </source>
</evidence>
<reference evidence="3 4" key="1">
    <citation type="submission" date="2018-09" db="EMBL/GenBank/DDBJ databases">
        <title>Genomic Encyclopedia of Archaeal and Bacterial Type Strains, Phase II (KMG-II): from individual species to whole genera.</title>
        <authorList>
            <person name="Goeker M."/>
        </authorList>
    </citation>
    <scope>NUCLEOTIDE SEQUENCE [LARGE SCALE GENOMIC DNA]</scope>
    <source>
        <strain evidence="3 4">DSM 26283</strain>
    </source>
</reference>
<keyword evidence="1" id="KW-0812">Transmembrane</keyword>
<dbReference type="EMBL" id="RAQJ01000004">
    <property type="protein sequence ID" value="RKE92247.1"/>
    <property type="molecule type" value="Genomic_DNA"/>
</dbReference>
<evidence type="ECO:0000259" key="2">
    <source>
        <dbReference type="Pfam" id="PF14258"/>
    </source>
</evidence>
<dbReference type="OrthoDB" id="1111222at2"/>
<keyword evidence="4" id="KW-1185">Reference proteome</keyword>
<organism evidence="3 4">
    <name type="scientific">Ichthyenterobacterium magnum</name>
    <dbReference type="NCBI Taxonomy" id="1230530"/>
    <lineage>
        <taxon>Bacteria</taxon>
        <taxon>Pseudomonadati</taxon>
        <taxon>Bacteroidota</taxon>
        <taxon>Flavobacteriia</taxon>
        <taxon>Flavobacteriales</taxon>
        <taxon>Flavobacteriaceae</taxon>
        <taxon>Ichthyenterobacterium</taxon>
    </lineage>
</organism>
<dbReference type="Pfam" id="PF14258">
    <property type="entry name" value="DUF4350"/>
    <property type="match status" value="1"/>
</dbReference>
<dbReference type="Proteomes" id="UP000284892">
    <property type="component" value="Unassembled WGS sequence"/>
</dbReference>
<evidence type="ECO:0000256" key="1">
    <source>
        <dbReference type="SAM" id="Phobius"/>
    </source>
</evidence>
<comment type="caution">
    <text evidence="3">The sequence shown here is derived from an EMBL/GenBank/DDBJ whole genome shotgun (WGS) entry which is preliminary data.</text>
</comment>
<keyword evidence="1" id="KW-0472">Membrane</keyword>
<sequence>MSKRGKLYIILTALAILGIVALEYSKPKDINWFPSYVKQHKIPFGSLVFYEQLKRIFSKENIINLERPPYEALNEGTIHEGTYIFINDNIAFGEQELESLLDWTSNGNTLLIASADFEDQLLDTLHLDTSVISTLDNFNNHYQFQLKNKNLDTTIVDFDKARYLYHFKKIDTLNTSIVSTVGNFNGDTFFDEEFVNVIKQPFGDGQIILSTFPQAFTNYFILNSPNQNYTSGLLSYIDSTKPIYLDAHYKSGKSYYTSPLYILLNTKELKWAYYIMLIGVAVYILFEGKRKQRAIPIVKPLRNQTVDFTRTVANMYYEKGQHHEIAQHKIQHFLDYIRTQLHLSTNTINDEFIKNLAARSNNTIEDTKQLFTTIEQLSKKQNLNITELERLNTRIEAYKNNNA</sequence>